<dbReference type="GO" id="GO:0009190">
    <property type="term" value="P:cyclic nucleotide biosynthetic process"/>
    <property type="evidence" value="ECO:0007669"/>
    <property type="project" value="InterPro"/>
</dbReference>
<evidence type="ECO:0000313" key="10">
    <source>
        <dbReference type="EMBL" id="QEL65962.1"/>
    </source>
</evidence>
<proteinExistence type="predicted"/>
<sequence>MTAPPGFFHSLRNAGISPQDAEEMRLKKSLLMLATGLMSVASMVWLLIYWQLGPQFSATIPFVFELLLAGNLFYYLKSGNFPLFRTLQLGLFLFVPFVVQWSIGTFITASGVSLWGLLAPIGAILFVGHRESLAWFAAYLFLTALSGFFDYYLADTAPLGQVVVPIKTSVFFFALNFATVSTLVFLLLRYASVEKEQTQHRLEEAHRLLQAEQDRSERLLLNILPGPIAERLKNSNQTIADGFADVTVMFVDIVNFTQVAEGLSPQQVFSMLNRIFSTFDELAEQYGLEKIKTIGDAYMAAGGLNSANDEDGEQIDYTAAIANLALAMRDLLHENFDVNRRRLEVRIGIGTGPVVAGVVGKKKFIYDLWGDTVNIASRITSEGTPGMIQVDETTYRRLRDRFAFQPPQILRLKGKGETVVYRLTGHLAGDPTLRESIPRPLAAPGNA</sequence>
<name>A0A5C1EAM1_9RHOO</name>
<feature type="domain" description="Guanylate cyclase" evidence="9">
    <location>
        <begin position="247"/>
        <end position="380"/>
    </location>
</feature>
<dbReference type="GO" id="GO:0035556">
    <property type="term" value="P:intracellular signal transduction"/>
    <property type="evidence" value="ECO:0007669"/>
    <property type="project" value="InterPro"/>
</dbReference>
<dbReference type="Gene3D" id="6.10.250.780">
    <property type="match status" value="1"/>
</dbReference>
<dbReference type="Gene3D" id="3.30.70.1230">
    <property type="entry name" value="Nucleotide cyclase"/>
    <property type="match status" value="1"/>
</dbReference>
<evidence type="ECO:0000256" key="1">
    <source>
        <dbReference type="ARBA" id="ARBA00004370"/>
    </source>
</evidence>
<evidence type="ECO:0000256" key="8">
    <source>
        <dbReference type="SAM" id="Phobius"/>
    </source>
</evidence>
<evidence type="ECO:0000256" key="4">
    <source>
        <dbReference type="ARBA" id="ARBA00022989"/>
    </source>
</evidence>
<dbReference type="PANTHER" id="PTHR11920">
    <property type="entry name" value="GUANYLYL CYCLASE"/>
    <property type="match status" value="1"/>
</dbReference>
<feature type="transmembrane region" description="Helical" evidence="8">
    <location>
        <begin position="109"/>
        <end position="127"/>
    </location>
</feature>
<dbReference type="GO" id="GO:0004016">
    <property type="term" value="F:adenylate cyclase activity"/>
    <property type="evidence" value="ECO:0007669"/>
    <property type="project" value="UniProtKB-ARBA"/>
</dbReference>
<comment type="subcellular location">
    <subcellularLocation>
        <location evidence="1">Membrane</location>
    </subcellularLocation>
</comment>
<keyword evidence="2 8" id="KW-0812">Transmembrane</keyword>
<dbReference type="PANTHER" id="PTHR11920:SF335">
    <property type="entry name" value="GUANYLATE CYCLASE"/>
    <property type="match status" value="1"/>
</dbReference>
<keyword evidence="7" id="KW-0175">Coiled coil</keyword>
<evidence type="ECO:0000313" key="11">
    <source>
        <dbReference type="Proteomes" id="UP000323671"/>
    </source>
</evidence>
<dbReference type="Pfam" id="PF00211">
    <property type="entry name" value="Guanylate_cyc"/>
    <property type="match status" value="1"/>
</dbReference>
<accession>A0A5C1EAM1</accession>
<dbReference type="AlphaFoldDB" id="A0A5C1EAM1"/>
<dbReference type="PROSITE" id="PS50125">
    <property type="entry name" value="GUANYLATE_CYCLASE_2"/>
    <property type="match status" value="1"/>
</dbReference>
<dbReference type="KEGG" id="otr:OTERR_24860"/>
<feature type="transmembrane region" description="Helical" evidence="8">
    <location>
        <begin position="83"/>
        <end position="103"/>
    </location>
</feature>
<keyword evidence="4 8" id="KW-1133">Transmembrane helix</keyword>
<evidence type="ECO:0000256" key="5">
    <source>
        <dbReference type="ARBA" id="ARBA00023136"/>
    </source>
</evidence>
<dbReference type="Proteomes" id="UP000323671">
    <property type="component" value="Chromosome"/>
</dbReference>
<dbReference type="EMBL" id="CP022579">
    <property type="protein sequence ID" value="QEL65962.1"/>
    <property type="molecule type" value="Genomic_DNA"/>
</dbReference>
<evidence type="ECO:0000256" key="7">
    <source>
        <dbReference type="SAM" id="Coils"/>
    </source>
</evidence>
<keyword evidence="6" id="KW-0456">Lyase</keyword>
<dbReference type="SMART" id="SM00044">
    <property type="entry name" value="CYCc"/>
    <property type="match status" value="1"/>
</dbReference>
<organism evidence="10 11">
    <name type="scientific">Oryzomicrobium terrae</name>
    <dbReference type="NCBI Taxonomy" id="1735038"/>
    <lineage>
        <taxon>Bacteria</taxon>
        <taxon>Pseudomonadati</taxon>
        <taxon>Pseudomonadota</taxon>
        <taxon>Betaproteobacteria</taxon>
        <taxon>Rhodocyclales</taxon>
        <taxon>Rhodocyclaceae</taxon>
        <taxon>Oryzomicrobium</taxon>
    </lineage>
</organism>
<feature type="transmembrane region" description="Helical" evidence="8">
    <location>
        <begin position="56"/>
        <end position="76"/>
    </location>
</feature>
<dbReference type="GO" id="GO:0000166">
    <property type="term" value="F:nucleotide binding"/>
    <property type="evidence" value="ECO:0007669"/>
    <property type="project" value="UniProtKB-KW"/>
</dbReference>
<feature type="coiled-coil region" evidence="7">
    <location>
        <begin position="195"/>
        <end position="222"/>
    </location>
</feature>
<dbReference type="SUPFAM" id="SSF55073">
    <property type="entry name" value="Nucleotide cyclase"/>
    <property type="match status" value="1"/>
</dbReference>
<feature type="transmembrane region" description="Helical" evidence="8">
    <location>
        <begin position="30"/>
        <end position="50"/>
    </location>
</feature>
<dbReference type="RefSeq" id="WP_149425984.1">
    <property type="nucleotide sequence ID" value="NZ_CP022579.1"/>
</dbReference>
<reference evidence="10 11" key="1">
    <citation type="submission" date="2017-07" db="EMBL/GenBank/DDBJ databases">
        <title>Complete genome sequence of Oryzomicrobium terrae TPP412.</title>
        <authorList>
            <person name="Chiu L.-W."/>
            <person name="Lo K.-J."/>
            <person name="Tsai Y.-M."/>
            <person name="Lin S.-S."/>
            <person name="Kuo C.-H."/>
            <person name="Liu C.-T."/>
        </authorList>
    </citation>
    <scope>NUCLEOTIDE SEQUENCE [LARGE SCALE GENOMIC DNA]</scope>
    <source>
        <strain evidence="10 11">TPP412</strain>
    </source>
</reference>
<evidence type="ECO:0000259" key="9">
    <source>
        <dbReference type="PROSITE" id="PS50125"/>
    </source>
</evidence>
<protein>
    <recommendedName>
        <fullName evidence="9">Guanylate cyclase domain-containing protein</fullName>
    </recommendedName>
</protein>
<dbReference type="InterPro" id="IPR001054">
    <property type="entry name" value="A/G_cyclase"/>
</dbReference>
<dbReference type="InterPro" id="IPR050401">
    <property type="entry name" value="Cyclic_nucleotide_synthase"/>
</dbReference>
<feature type="transmembrane region" description="Helical" evidence="8">
    <location>
        <begin position="134"/>
        <end position="154"/>
    </location>
</feature>
<feature type="transmembrane region" description="Helical" evidence="8">
    <location>
        <begin position="166"/>
        <end position="188"/>
    </location>
</feature>
<keyword evidence="3" id="KW-0547">Nucleotide-binding</keyword>
<evidence type="ECO:0000256" key="3">
    <source>
        <dbReference type="ARBA" id="ARBA00022741"/>
    </source>
</evidence>
<evidence type="ECO:0000256" key="6">
    <source>
        <dbReference type="ARBA" id="ARBA00023239"/>
    </source>
</evidence>
<dbReference type="CDD" id="cd07302">
    <property type="entry name" value="CHD"/>
    <property type="match status" value="1"/>
</dbReference>
<keyword evidence="5 8" id="KW-0472">Membrane</keyword>
<evidence type="ECO:0000256" key="2">
    <source>
        <dbReference type="ARBA" id="ARBA00022692"/>
    </source>
</evidence>
<dbReference type="InterPro" id="IPR029787">
    <property type="entry name" value="Nucleotide_cyclase"/>
</dbReference>
<keyword evidence="11" id="KW-1185">Reference proteome</keyword>
<dbReference type="GO" id="GO:0016020">
    <property type="term" value="C:membrane"/>
    <property type="evidence" value="ECO:0007669"/>
    <property type="project" value="UniProtKB-SubCell"/>
</dbReference>
<gene>
    <name evidence="10" type="ORF">OTERR_24860</name>
</gene>